<dbReference type="PANTHER" id="PTHR30055:SF234">
    <property type="entry name" value="HTH-TYPE TRANSCRIPTIONAL REGULATOR BETI"/>
    <property type="match status" value="1"/>
</dbReference>
<dbReference type="EMBL" id="QJSA01000003">
    <property type="protein sequence ID" value="RHW22238.1"/>
    <property type="molecule type" value="Genomic_DNA"/>
</dbReference>
<dbReference type="PANTHER" id="PTHR30055">
    <property type="entry name" value="HTH-TYPE TRANSCRIPTIONAL REGULATOR RUTR"/>
    <property type="match status" value="1"/>
</dbReference>
<evidence type="ECO:0000256" key="2">
    <source>
        <dbReference type="ARBA" id="ARBA00023125"/>
    </source>
</evidence>
<dbReference type="Pfam" id="PF00440">
    <property type="entry name" value="TetR_N"/>
    <property type="match status" value="1"/>
</dbReference>
<name>A0A396S051_9PSED</name>
<evidence type="ECO:0000259" key="5">
    <source>
        <dbReference type="PROSITE" id="PS50977"/>
    </source>
</evidence>
<evidence type="ECO:0000256" key="1">
    <source>
        <dbReference type="ARBA" id="ARBA00023015"/>
    </source>
</evidence>
<keyword evidence="2 4" id="KW-0238">DNA-binding</keyword>
<evidence type="ECO:0000313" key="7">
    <source>
        <dbReference type="Proteomes" id="UP000265745"/>
    </source>
</evidence>
<dbReference type="AlphaFoldDB" id="A0A396S051"/>
<keyword evidence="7" id="KW-1185">Reference proteome</keyword>
<dbReference type="InterPro" id="IPR001647">
    <property type="entry name" value="HTH_TetR"/>
</dbReference>
<keyword evidence="1" id="KW-0805">Transcription regulation</keyword>
<dbReference type="PROSITE" id="PS50977">
    <property type="entry name" value="HTH_TETR_2"/>
    <property type="match status" value="1"/>
</dbReference>
<dbReference type="Proteomes" id="UP000265745">
    <property type="component" value="Unassembled WGS sequence"/>
</dbReference>
<organism evidence="6 7">
    <name type="scientific">Pseudomonas jilinensis</name>
    <dbReference type="NCBI Taxonomy" id="2078689"/>
    <lineage>
        <taxon>Bacteria</taxon>
        <taxon>Pseudomonadati</taxon>
        <taxon>Pseudomonadota</taxon>
        <taxon>Gammaproteobacteria</taxon>
        <taxon>Pseudomonadales</taxon>
        <taxon>Pseudomonadaceae</taxon>
        <taxon>Pseudomonas</taxon>
    </lineage>
</organism>
<dbReference type="Gene3D" id="1.10.357.10">
    <property type="entry name" value="Tetracycline Repressor, domain 2"/>
    <property type="match status" value="1"/>
</dbReference>
<gene>
    <name evidence="6" type="ORF">C2846_04235</name>
</gene>
<dbReference type="GO" id="GO:0000976">
    <property type="term" value="F:transcription cis-regulatory region binding"/>
    <property type="evidence" value="ECO:0007669"/>
    <property type="project" value="TreeGrafter"/>
</dbReference>
<evidence type="ECO:0000313" key="6">
    <source>
        <dbReference type="EMBL" id="RHW22238.1"/>
    </source>
</evidence>
<comment type="caution">
    <text evidence="6">The sequence shown here is derived from an EMBL/GenBank/DDBJ whole genome shotgun (WGS) entry which is preliminary data.</text>
</comment>
<feature type="DNA-binding region" description="H-T-H motif" evidence="4">
    <location>
        <begin position="51"/>
        <end position="70"/>
    </location>
</feature>
<dbReference type="InterPro" id="IPR013718">
    <property type="entry name" value="COQ9_C"/>
</dbReference>
<sequence length="214" mass="24120">MHPGAFLISGPRPAAYTVGIDRPEVLAMVSKQQILDQALTQANQCGWEKLTLNDIAQALAIPLAEIYQHFPQKDDLVEAWFDRADQTLLAKVPNPEWAALPAMERIEQVILCWLDAMAGYRELTGQMLLYKLEPGHIHLQAAGVLRISRTVQWFREAAALEASHAHRIGQEIALSTLFIATFIHWLRDDSCDQQDTRDFLHRKLLAGSGFGLWL</sequence>
<evidence type="ECO:0000256" key="4">
    <source>
        <dbReference type="PROSITE-ProRule" id="PRU00335"/>
    </source>
</evidence>
<keyword evidence="3" id="KW-0804">Transcription</keyword>
<dbReference type="SUPFAM" id="SSF46689">
    <property type="entry name" value="Homeodomain-like"/>
    <property type="match status" value="1"/>
</dbReference>
<dbReference type="InterPro" id="IPR009057">
    <property type="entry name" value="Homeodomain-like_sf"/>
</dbReference>
<protein>
    <submittedName>
        <fullName evidence="6">TetR/AcrR family transcriptional regulator</fullName>
    </submittedName>
</protein>
<dbReference type="OrthoDB" id="7375611at2"/>
<evidence type="ECO:0000256" key="3">
    <source>
        <dbReference type="ARBA" id="ARBA00023163"/>
    </source>
</evidence>
<reference evidence="6 7" key="1">
    <citation type="submission" date="2018-06" db="EMBL/GenBank/DDBJ databases">
        <title>Pseudomonas jilinensis sp. nov., isolated from the production water of Jilin Oilfield in China.</title>
        <authorList>
            <person name="Wang J."/>
        </authorList>
    </citation>
    <scope>NUCLEOTIDE SEQUENCE [LARGE SCALE GENOMIC DNA]</scope>
    <source>
        <strain evidence="6 7">JS15-10A1</strain>
    </source>
</reference>
<feature type="domain" description="HTH tetR-type" evidence="5">
    <location>
        <begin position="28"/>
        <end position="88"/>
    </location>
</feature>
<dbReference type="Pfam" id="PF08511">
    <property type="entry name" value="COQ9"/>
    <property type="match status" value="1"/>
</dbReference>
<dbReference type="GO" id="GO:0003700">
    <property type="term" value="F:DNA-binding transcription factor activity"/>
    <property type="evidence" value="ECO:0007669"/>
    <property type="project" value="TreeGrafter"/>
</dbReference>
<accession>A0A396S051</accession>
<proteinExistence type="predicted"/>
<dbReference type="InterPro" id="IPR050109">
    <property type="entry name" value="HTH-type_TetR-like_transc_reg"/>
</dbReference>